<dbReference type="GeneID" id="17318948"/>
<feature type="signal peptide" evidence="1">
    <location>
        <begin position="1"/>
        <end position="26"/>
    </location>
</feature>
<evidence type="ECO:0000313" key="2">
    <source>
        <dbReference type="EMBL" id="CDF40933.1"/>
    </source>
</evidence>
<protein>
    <recommendedName>
        <fullName evidence="4">Secreted protein</fullName>
    </recommendedName>
</protein>
<dbReference type="EMBL" id="HG002276">
    <property type="protein sequence ID" value="CDF40933.1"/>
    <property type="molecule type" value="Genomic_DNA"/>
</dbReference>
<gene>
    <name evidence="2" type="ORF">CHC_T00007531001</name>
</gene>
<dbReference type="Proteomes" id="UP000012073">
    <property type="component" value="Unassembled WGS sequence"/>
</dbReference>
<evidence type="ECO:0000313" key="3">
    <source>
        <dbReference type="Proteomes" id="UP000012073"/>
    </source>
</evidence>
<accession>R7QT91</accession>
<dbReference type="RefSeq" id="XP_005711227.1">
    <property type="nucleotide sequence ID" value="XM_005711170.1"/>
</dbReference>
<dbReference type="Gramene" id="CDF40933">
    <property type="protein sequence ID" value="CDF40933"/>
    <property type="gene ID" value="CHC_T00007531001"/>
</dbReference>
<dbReference type="AlphaFoldDB" id="R7QT91"/>
<name>R7QT91_CHOCR</name>
<reference evidence="3" key="1">
    <citation type="journal article" date="2013" name="Proc. Natl. Acad. Sci. U.S.A.">
        <title>Genome structure and metabolic features in the red seaweed Chondrus crispus shed light on evolution of the Archaeplastida.</title>
        <authorList>
            <person name="Collen J."/>
            <person name="Porcel B."/>
            <person name="Carre W."/>
            <person name="Ball S.G."/>
            <person name="Chaparro C."/>
            <person name="Tonon T."/>
            <person name="Barbeyron T."/>
            <person name="Michel G."/>
            <person name="Noel B."/>
            <person name="Valentin K."/>
            <person name="Elias M."/>
            <person name="Artiguenave F."/>
            <person name="Arun A."/>
            <person name="Aury J.M."/>
            <person name="Barbosa-Neto J.F."/>
            <person name="Bothwell J.H."/>
            <person name="Bouget F.Y."/>
            <person name="Brillet L."/>
            <person name="Cabello-Hurtado F."/>
            <person name="Capella-Gutierrez S."/>
            <person name="Charrier B."/>
            <person name="Cladiere L."/>
            <person name="Cock J.M."/>
            <person name="Coelho S.M."/>
            <person name="Colleoni C."/>
            <person name="Czjzek M."/>
            <person name="Da Silva C."/>
            <person name="Delage L."/>
            <person name="Denoeud F."/>
            <person name="Deschamps P."/>
            <person name="Dittami S.M."/>
            <person name="Gabaldon T."/>
            <person name="Gachon C.M."/>
            <person name="Groisillier A."/>
            <person name="Herve C."/>
            <person name="Jabbari K."/>
            <person name="Katinka M."/>
            <person name="Kloareg B."/>
            <person name="Kowalczyk N."/>
            <person name="Labadie K."/>
            <person name="Leblanc C."/>
            <person name="Lopez P.J."/>
            <person name="McLachlan D.H."/>
            <person name="Meslet-Cladiere L."/>
            <person name="Moustafa A."/>
            <person name="Nehr Z."/>
            <person name="Nyvall Collen P."/>
            <person name="Panaud O."/>
            <person name="Partensky F."/>
            <person name="Poulain J."/>
            <person name="Rensing S.A."/>
            <person name="Rousvoal S."/>
            <person name="Samson G."/>
            <person name="Symeonidi A."/>
            <person name="Weissenbach J."/>
            <person name="Zambounis A."/>
            <person name="Wincker P."/>
            <person name="Boyen C."/>
        </authorList>
    </citation>
    <scope>NUCLEOTIDE SEQUENCE [LARGE SCALE GENOMIC DNA]</scope>
    <source>
        <strain evidence="3">cv. Stackhouse</strain>
    </source>
</reference>
<keyword evidence="1" id="KW-0732">Signal</keyword>
<feature type="chain" id="PRO_5004454702" description="Secreted protein" evidence="1">
    <location>
        <begin position="27"/>
        <end position="82"/>
    </location>
</feature>
<proteinExistence type="predicted"/>
<keyword evidence="3" id="KW-1185">Reference proteome</keyword>
<sequence>MSRVHTFLTIVCACWVTLSYNPRIEAFVNHCGMHRLFQNQGSKPKGFETLSTDANWQSRTSERNQIAKSARNYTKLSKISKS</sequence>
<evidence type="ECO:0000256" key="1">
    <source>
        <dbReference type="SAM" id="SignalP"/>
    </source>
</evidence>
<organism evidence="2 3">
    <name type="scientific">Chondrus crispus</name>
    <name type="common">Carrageen Irish moss</name>
    <name type="synonym">Polymorpha crispa</name>
    <dbReference type="NCBI Taxonomy" id="2769"/>
    <lineage>
        <taxon>Eukaryota</taxon>
        <taxon>Rhodophyta</taxon>
        <taxon>Florideophyceae</taxon>
        <taxon>Rhodymeniophycidae</taxon>
        <taxon>Gigartinales</taxon>
        <taxon>Gigartinaceae</taxon>
        <taxon>Chondrus</taxon>
    </lineage>
</organism>
<evidence type="ECO:0008006" key="4">
    <source>
        <dbReference type="Google" id="ProtNLM"/>
    </source>
</evidence>
<dbReference type="KEGG" id="ccp:CHC_T00007531001"/>